<keyword evidence="4 16" id="KW-0813">Transport</keyword>
<evidence type="ECO:0000256" key="17">
    <source>
        <dbReference type="SAM" id="Phobius"/>
    </source>
</evidence>
<proteinExistence type="inferred from homology"/>
<dbReference type="GO" id="GO:0005507">
    <property type="term" value="F:copper ion binding"/>
    <property type="evidence" value="ECO:0007669"/>
    <property type="project" value="InterPro"/>
</dbReference>
<keyword evidence="11 16" id="KW-0249">Electron transport</keyword>
<dbReference type="EMBL" id="KX815961">
    <property type="protein sequence ID" value="AQZ26165.1"/>
    <property type="molecule type" value="Genomic_DNA"/>
</dbReference>
<reference evidence="20" key="1">
    <citation type="journal article" date="2017" name="Mol. Phylogenet. Evol.">
        <title>Curious bivalves: Systematic utility and unusual properties of anomalodesmatan mitochondrial genomes.</title>
        <authorList>
            <person name="Williams S.T."/>
            <person name="Foster P.G."/>
            <person name="Hughes C."/>
            <person name="Harper E.M."/>
            <person name="Taylor J.D."/>
            <person name="Littlewood D.T."/>
            <person name="Dyal P."/>
            <person name="Hopkins K.P."/>
            <person name="Briscoe A.G."/>
        </authorList>
    </citation>
    <scope>NUCLEOTIDE SEQUENCE</scope>
</reference>
<name>A0A1U9XPI8_9BIVA</name>
<dbReference type="InterPro" id="IPR002429">
    <property type="entry name" value="CcO_II-like_C"/>
</dbReference>
<evidence type="ECO:0000256" key="5">
    <source>
        <dbReference type="ARBA" id="ARBA00022660"/>
    </source>
</evidence>
<keyword evidence="6 16" id="KW-0812">Transmembrane</keyword>
<evidence type="ECO:0000259" key="19">
    <source>
        <dbReference type="PROSITE" id="PS50999"/>
    </source>
</evidence>
<comment type="cofactor">
    <cofactor evidence="16">
        <name>Cu cation</name>
        <dbReference type="ChEBI" id="CHEBI:23378"/>
    </cofactor>
    <text evidence="16">Binds a copper A center.</text>
</comment>
<dbReference type="CTD" id="32229750"/>
<feature type="domain" description="Cytochrome oxidase subunit II copper A binding" evidence="18">
    <location>
        <begin position="92"/>
        <end position="230"/>
    </location>
</feature>
<feature type="domain" description="Cytochrome oxidase subunit II transmembrane region profile" evidence="19">
    <location>
        <begin position="1"/>
        <end position="91"/>
    </location>
</feature>
<comment type="catalytic activity">
    <reaction evidence="15">
        <text>4 Fe(II)-[cytochrome c] + O2 + 8 H(+)(in) = 4 Fe(III)-[cytochrome c] + 2 H2O + 4 H(+)(out)</text>
        <dbReference type="Rhea" id="RHEA:11436"/>
        <dbReference type="Rhea" id="RHEA-COMP:10350"/>
        <dbReference type="Rhea" id="RHEA-COMP:14399"/>
        <dbReference type="ChEBI" id="CHEBI:15377"/>
        <dbReference type="ChEBI" id="CHEBI:15378"/>
        <dbReference type="ChEBI" id="CHEBI:15379"/>
        <dbReference type="ChEBI" id="CHEBI:29033"/>
        <dbReference type="ChEBI" id="CHEBI:29034"/>
        <dbReference type="EC" id="7.1.1.9"/>
    </reaction>
    <physiologicalReaction direction="left-to-right" evidence="15">
        <dbReference type="Rhea" id="RHEA:11437"/>
    </physiologicalReaction>
</comment>
<dbReference type="InterPro" id="IPR008972">
    <property type="entry name" value="Cupredoxin"/>
</dbReference>
<keyword evidence="9" id="KW-0460">Magnesium</keyword>
<keyword evidence="13 16" id="KW-0186">Copper</keyword>
<keyword evidence="14 16" id="KW-0472">Membrane</keyword>
<dbReference type="PANTHER" id="PTHR22888:SF9">
    <property type="entry name" value="CYTOCHROME C OXIDASE SUBUNIT 2"/>
    <property type="match status" value="1"/>
</dbReference>
<dbReference type="SUPFAM" id="SSF49503">
    <property type="entry name" value="Cupredoxins"/>
    <property type="match status" value="1"/>
</dbReference>
<evidence type="ECO:0000256" key="13">
    <source>
        <dbReference type="ARBA" id="ARBA00023008"/>
    </source>
</evidence>
<evidence type="ECO:0000256" key="6">
    <source>
        <dbReference type="ARBA" id="ARBA00022692"/>
    </source>
</evidence>
<dbReference type="InterPro" id="IPR036257">
    <property type="entry name" value="Cyt_c_oxidase_su2_TM_sf"/>
</dbReference>
<dbReference type="Gene3D" id="2.60.40.420">
    <property type="entry name" value="Cupredoxins - blue copper proteins"/>
    <property type="match status" value="1"/>
</dbReference>
<evidence type="ECO:0000256" key="12">
    <source>
        <dbReference type="ARBA" id="ARBA00022989"/>
    </source>
</evidence>
<organism evidence="20">
    <name type="scientific">Myadora brevis</name>
    <dbReference type="NCBI Taxonomy" id="457650"/>
    <lineage>
        <taxon>Eukaryota</taxon>
        <taxon>Metazoa</taxon>
        <taxon>Spiralia</taxon>
        <taxon>Lophotrochozoa</taxon>
        <taxon>Mollusca</taxon>
        <taxon>Bivalvia</taxon>
        <taxon>Autobranchia</taxon>
        <taxon>Heteroconchia</taxon>
        <taxon>Euheterodonta</taxon>
        <taxon>Anomalodesmata</taxon>
        <taxon>Pandoroidea</taxon>
        <taxon>Myochamidae</taxon>
        <taxon>Myadora</taxon>
    </lineage>
</organism>
<keyword evidence="8 16" id="KW-0999">Mitochondrion inner membrane</keyword>
<dbReference type="GO" id="GO:0004129">
    <property type="term" value="F:cytochrome-c oxidase activity"/>
    <property type="evidence" value="ECO:0007669"/>
    <property type="project" value="UniProtKB-EC"/>
</dbReference>
<dbReference type="InterPro" id="IPR011759">
    <property type="entry name" value="Cyt_c_oxidase_su2_TM_dom"/>
</dbReference>
<keyword evidence="5 16" id="KW-0679">Respiratory chain</keyword>
<dbReference type="GO" id="GO:0005743">
    <property type="term" value="C:mitochondrial inner membrane"/>
    <property type="evidence" value="ECO:0007669"/>
    <property type="project" value="UniProtKB-SubCell"/>
</dbReference>
<keyword evidence="16 20" id="KW-0496">Mitochondrion</keyword>
<protein>
    <recommendedName>
        <fullName evidence="3 16">Cytochrome c oxidase subunit 2</fullName>
    </recommendedName>
</protein>
<dbReference type="FunFam" id="2.60.40.420:FF:000001">
    <property type="entry name" value="Cytochrome c oxidase subunit 2"/>
    <property type="match status" value="1"/>
</dbReference>
<dbReference type="GO" id="GO:0042773">
    <property type="term" value="P:ATP synthesis coupled electron transport"/>
    <property type="evidence" value="ECO:0007669"/>
    <property type="project" value="TreeGrafter"/>
</dbReference>
<evidence type="ECO:0000256" key="8">
    <source>
        <dbReference type="ARBA" id="ARBA00022792"/>
    </source>
</evidence>
<sequence>MSRWMQLGFEDACCSNMKNLIAYHDLVMFVAVVVSVVVFSFMVGGIWSEFTYRCIGTSQKLEFGWTLFPMFWLGVLIGPSIHVLYVMDEVVNAFMNLKVIGRQWYWSYQYPVSVNGLVDNFTFDSYMVSMEELKEGDYRLLEVDKRAVIPAEKTVRILVTSMDVLHCWTLGGMGVKVDAVPGRLNQVSVNSFRCGVFFGQCSEICGANHSFMPIVVEVLPLGFFNSWLLGLSNSE</sequence>
<keyword evidence="12 17" id="KW-1133">Transmembrane helix</keyword>
<dbReference type="AlphaFoldDB" id="A0A1U9XPI8"/>
<evidence type="ECO:0000256" key="9">
    <source>
        <dbReference type="ARBA" id="ARBA00022842"/>
    </source>
</evidence>
<dbReference type="PROSITE" id="PS00078">
    <property type="entry name" value="COX2"/>
    <property type="match status" value="1"/>
</dbReference>
<evidence type="ECO:0000256" key="3">
    <source>
        <dbReference type="ARBA" id="ARBA00015946"/>
    </source>
</evidence>
<dbReference type="PROSITE" id="PS50999">
    <property type="entry name" value="COX2_TM"/>
    <property type="match status" value="1"/>
</dbReference>
<evidence type="ECO:0000256" key="2">
    <source>
        <dbReference type="ARBA" id="ARBA00007866"/>
    </source>
</evidence>
<comment type="subcellular location">
    <subcellularLocation>
        <location evidence="1 16">Mitochondrion inner membrane</location>
        <topology evidence="1 16">Multi-pass membrane protein</topology>
    </subcellularLocation>
</comment>
<evidence type="ECO:0000256" key="16">
    <source>
        <dbReference type="RuleBase" id="RU000457"/>
    </source>
</evidence>
<evidence type="ECO:0000256" key="10">
    <source>
        <dbReference type="ARBA" id="ARBA00022967"/>
    </source>
</evidence>
<dbReference type="CDD" id="cd13912">
    <property type="entry name" value="CcO_II_C"/>
    <property type="match status" value="1"/>
</dbReference>
<evidence type="ECO:0000256" key="14">
    <source>
        <dbReference type="ARBA" id="ARBA00023136"/>
    </source>
</evidence>
<comment type="similarity">
    <text evidence="2 16">Belongs to the cytochrome c oxidase subunit 2 family.</text>
</comment>
<evidence type="ECO:0000256" key="1">
    <source>
        <dbReference type="ARBA" id="ARBA00004448"/>
    </source>
</evidence>
<geneLocation type="mitochondrion" evidence="20"/>
<dbReference type="Pfam" id="PF00116">
    <property type="entry name" value="COX2"/>
    <property type="match status" value="1"/>
</dbReference>
<feature type="transmembrane region" description="Helical" evidence="17">
    <location>
        <begin position="67"/>
        <end position="87"/>
    </location>
</feature>
<evidence type="ECO:0000313" key="20">
    <source>
        <dbReference type="EMBL" id="AQZ26165.1"/>
    </source>
</evidence>
<evidence type="ECO:0000256" key="15">
    <source>
        <dbReference type="ARBA" id="ARBA00049512"/>
    </source>
</evidence>
<evidence type="ECO:0000256" key="11">
    <source>
        <dbReference type="ARBA" id="ARBA00022982"/>
    </source>
</evidence>
<dbReference type="InterPro" id="IPR001505">
    <property type="entry name" value="Copper_CuA"/>
</dbReference>
<dbReference type="InterPro" id="IPR034210">
    <property type="entry name" value="CcO_II_C"/>
</dbReference>
<dbReference type="Pfam" id="PF02790">
    <property type="entry name" value="COX2_TM"/>
    <property type="match status" value="1"/>
</dbReference>
<evidence type="ECO:0000256" key="4">
    <source>
        <dbReference type="ARBA" id="ARBA00022448"/>
    </source>
</evidence>
<dbReference type="GeneID" id="32229750"/>
<dbReference type="RefSeq" id="YP_009353857.1">
    <property type="nucleotide sequence ID" value="NC_034303.1"/>
</dbReference>
<dbReference type="PRINTS" id="PR01166">
    <property type="entry name" value="CYCOXIDASEII"/>
</dbReference>
<dbReference type="PROSITE" id="PS50857">
    <property type="entry name" value="COX2_CUA"/>
    <property type="match status" value="1"/>
</dbReference>
<dbReference type="SUPFAM" id="SSF81464">
    <property type="entry name" value="Cytochrome c oxidase subunit II-like, transmembrane region"/>
    <property type="match status" value="1"/>
</dbReference>
<dbReference type="InterPro" id="IPR045187">
    <property type="entry name" value="CcO_II"/>
</dbReference>
<evidence type="ECO:0000256" key="7">
    <source>
        <dbReference type="ARBA" id="ARBA00022723"/>
    </source>
</evidence>
<feature type="transmembrane region" description="Helical" evidence="17">
    <location>
        <begin position="26"/>
        <end position="47"/>
    </location>
</feature>
<evidence type="ECO:0000259" key="18">
    <source>
        <dbReference type="PROSITE" id="PS50857"/>
    </source>
</evidence>
<accession>A0A1U9XPI8</accession>
<comment type="function">
    <text evidence="16">Component of the cytochrome c oxidase, the last enzyme in the mitochondrial electron transport chain which drives oxidative phosphorylation. The respiratory chain contains 3 multisubunit complexes succinate dehydrogenase (complex II, CII), ubiquinol-cytochrome c oxidoreductase (cytochrome b-c1 complex, complex III, CIII) and cytochrome c oxidase (complex IV, CIV), that cooperate to transfer electrons derived from NADH and succinate to molecular oxygen, creating an electrochemical gradient over the inner membrane that drives transmembrane transport and the ATP synthase. Cytochrome c oxidase is the component of the respiratory chain that catalyzes the reduction of oxygen to water. Electrons originating from reduced cytochrome c in the intermembrane space (IMS) are transferred via the dinuclear copper A center (CU(A)) of subunit 2 and heme A of subunit 1 to the active site in subunit 1, a binuclear center (BNC) formed by heme A3 and copper B (CU(B)). The BNC reduces molecular oxygen to 2 water molecules using 4 electrons from cytochrome c in the IMS and 4 protons from the mitochondrial matrix.</text>
</comment>
<dbReference type="Gene3D" id="1.10.287.90">
    <property type="match status" value="1"/>
</dbReference>
<keyword evidence="7 16" id="KW-0479">Metal-binding</keyword>
<dbReference type="PANTHER" id="PTHR22888">
    <property type="entry name" value="CYTOCHROME C OXIDASE, SUBUNIT II"/>
    <property type="match status" value="1"/>
</dbReference>
<keyword evidence="10" id="KW-1278">Translocase</keyword>